<dbReference type="Proteomes" id="UP001596154">
    <property type="component" value="Unassembled WGS sequence"/>
</dbReference>
<reference evidence="4" key="1">
    <citation type="journal article" date="2019" name="Int. J. Syst. Evol. Microbiol.">
        <title>The Global Catalogue of Microorganisms (GCM) 10K type strain sequencing project: providing services to taxonomists for standard genome sequencing and annotation.</title>
        <authorList>
            <consortium name="The Broad Institute Genomics Platform"/>
            <consortium name="The Broad Institute Genome Sequencing Center for Infectious Disease"/>
            <person name="Wu L."/>
            <person name="Ma J."/>
        </authorList>
    </citation>
    <scope>NUCLEOTIDE SEQUENCE [LARGE SCALE GENOMIC DNA]</scope>
    <source>
        <strain evidence="4">CGMCC 4.7248</strain>
    </source>
</reference>
<evidence type="ECO:0000313" key="3">
    <source>
        <dbReference type="EMBL" id="MFC5637081.1"/>
    </source>
</evidence>
<protein>
    <recommendedName>
        <fullName evidence="2">Orn/Lys/Arg decarboxylase C-terminal domain-containing protein</fullName>
    </recommendedName>
</protein>
<keyword evidence="4" id="KW-1185">Reference proteome</keyword>
<name>A0ABW0UYW9_9ACTN</name>
<feature type="region of interest" description="Disordered" evidence="1">
    <location>
        <begin position="1"/>
        <end position="60"/>
    </location>
</feature>
<dbReference type="InterPro" id="IPR008286">
    <property type="entry name" value="Prn/Lys/Arg_de-COase_C"/>
</dbReference>
<proteinExistence type="predicted"/>
<accession>A0ABW0UYW9</accession>
<feature type="domain" description="Orn/Lys/Arg decarboxylase C-terminal" evidence="2">
    <location>
        <begin position="61"/>
        <end position="103"/>
    </location>
</feature>
<dbReference type="EMBL" id="JBHSNY010000009">
    <property type="protein sequence ID" value="MFC5637081.1"/>
    <property type="molecule type" value="Genomic_DNA"/>
</dbReference>
<dbReference type="InterPro" id="IPR036633">
    <property type="entry name" value="Prn/Lys/Arg_de-COase_C_sf"/>
</dbReference>
<dbReference type="RefSeq" id="WP_381026655.1">
    <property type="nucleotide sequence ID" value="NZ_JBHSNY010000009.1"/>
</dbReference>
<feature type="compositionally biased region" description="Low complexity" evidence="1">
    <location>
        <begin position="1"/>
        <end position="13"/>
    </location>
</feature>
<evidence type="ECO:0000313" key="4">
    <source>
        <dbReference type="Proteomes" id="UP001596154"/>
    </source>
</evidence>
<dbReference type="Gene3D" id="3.90.100.10">
    <property type="entry name" value="Orn/Lys/Arg decarboxylase, C-terminal domain"/>
    <property type="match status" value="1"/>
</dbReference>
<dbReference type="SUPFAM" id="SSF55904">
    <property type="entry name" value="Ornithine decarboxylase C-terminal domain"/>
    <property type="match status" value="1"/>
</dbReference>
<evidence type="ECO:0000259" key="2">
    <source>
        <dbReference type="Pfam" id="PF03711"/>
    </source>
</evidence>
<sequence length="105" mass="11226">MSAARTPAASAPRSPTPTTTPPNGSCWTRCAPWWSTPTPSNGARRSACRSPRRSNWNRPLPSEAFFAPVEHAPVEHVPAERAAGRICAEMISPYPPGVPVVAPAR</sequence>
<evidence type="ECO:0000256" key="1">
    <source>
        <dbReference type="SAM" id="MobiDB-lite"/>
    </source>
</evidence>
<gene>
    <name evidence="3" type="ORF">ACFPZJ_25405</name>
</gene>
<comment type="caution">
    <text evidence="3">The sequence shown here is derived from an EMBL/GenBank/DDBJ whole genome shotgun (WGS) entry which is preliminary data.</text>
</comment>
<organism evidence="3 4">
    <name type="scientific">Streptomyces bullii</name>
    <dbReference type="NCBI Taxonomy" id="349910"/>
    <lineage>
        <taxon>Bacteria</taxon>
        <taxon>Bacillati</taxon>
        <taxon>Actinomycetota</taxon>
        <taxon>Actinomycetes</taxon>
        <taxon>Kitasatosporales</taxon>
        <taxon>Streptomycetaceae</taxon>
        <taxon>Streptomyces</taxon>
    </lineage>
</organism>
<dbReference type="Pfam" id="PF03711">
    <property type="entry name" value="OKR_DC_1_C"/>
    <property type="match status" value="1"/>
</dbReference>